<dbReference type="Proteomes" id="UP000762676">
    <property type="component" value="Unassembled WGS sequence"/>
</dbReference>
<feature type="region of interest" description="Disordered" evidence="1">
    <location>
        <begin position="473"/>
        <end position="541"/>
    </location>
</feature>
<name>A0AAV4FQS3_9GAST</name>
<dbReference type="EMBL" id="BMAT01004554">
    <property type="protein sequence ID" value="GFR75717.1"/>
    <property type="molecule type" value="Genomic_DNA"/>
</dbReference>
<accession>A0AAV4FQS3</accession>
<dbReference type="AlphaFoldDB" id="A0AAV4FQS3"/>
<feature type="compositionally biased region" description="Basic and acidic residues" evidence="1">
    <location>
        <begin position="593"/>
        <end position="602"/>
    </location>
</feature>
<feature type="compositionally biased region" description="Basic and acidic residues" evidence="1">
    <location>
        <begin position="473"/>
        <end position="486"/>
    </location>
</feature>
<organism evidence="2 3">
    <name type="scientific">Elysia marginata</name>
    <dbReference type="NCBI Taxonomy" id="1093978"/>
    <lineage>
        <taxon>Eukaryota</taxon>
        <taxon>Metazoa</taxon>
        <taxon>Spiralia</taxon>
        <taxon>Lophotrochozoa</taxon>
        <taxon>Mollusca</taxon>
        <taxon>Gastropoda</taxon>
        <taxon>Heterobranchia</taxon>
        <taxon>Euthyneura</taxon>
        <taxon>Panpulmonata</taxon>
        <taxon>Sacoglossa</taxon>
        <taxon>Placobranchoidea</taxon>
        <taxon>Plakobranchidae</taxon>
        <taxon>Elysia</taxon>
    </lineage>
</organism>
<feature type="region of interest" description="Disordered" evidence="1">
    <location>
        <begin position="575"/>
        <end position="602"/>
    </location>
</feature>
<protein>
    <recommendedName>
        <fullName evidence="4">CCDC92/74 N-terminal domain-containing protein</fullName>
    </recommendedName>
</protein>
<evidence type="ECO:0000313" key="3">
    <source>
        <dbReference type="Proteomes" id="UP000762676"/>
    </source>
</evidence>
<evidence type="ECO:0000313" key="2">
    <source>
        <dbReference type="EMBL" id="GFR75717.1"/>
    </source>
</evidence>
<proteinExistence type="predicted"/>
<feature type="region of interest" description="Disordered" evidence="1">
    <location>
        <begin position="1"/>
        <end position="36"/>
    </location>
</feature>
<evidence type="ECO:0008006" key="4">
    <source>
        <dbReference type="Google" id="ProtNLM"/>
    </source>
</evidence>
<reference evidence="2 3" key="1">
    <citation type="journal article" date="2021" name="Elife">
        <title>Chloroplast acquisition without the gene transfer in kleptoplastic sea slugs, Plakobranchus ocellatus.</title>
        <authorList>
            <person name="Maeda T."/>
            <person name="Takahashi S."/>
            <person name="Yoshida T."/>
            <person name="Shimamura S."/>
            <person name="Takaki Y."/>
            <person name="Nagai Y."/>
            <person name="Toyoda A."/>
            <person name="Suzuki Y."/>
            <person name="Arimoto A."/>
            <person name="Ishii H."/>
            <person name="Satoh N."/>
            <person name="Nishiyama T."/>
            <person name="Hasebe M."/>
            <person name="Maruyama T."/>
            <person name="Minagawa J."/>
            <person name="Obokata J."/>
            <person name="Shigenobu S."/>
        </authorList>
    </citation>
    <scope>NUCLEOTIDE SEQUENCE [LARGE SCALE GENOMIC DNA]</scope>
</reference>
<sequence length="701" mass="79462">MEWSSSQKNMLNNRNSQDSAVGSCKNSFPFQDSQGSGLSQIATQDLFSQNISSQNNIEANKPSSLYEKFKSRQAMMKHDSYKSHGGIAVGQSGMVPGSVGRTPYLGLSTWDSKSSIHSMYSAAGPSGSNRGKQPDSDDRKLMEQMICMIRDCNVECFLSVIRILFFWLIYVCTTRIANSFGAEVVLEKIWIHEEALKKIIEEEKTSKSDSSEIEANLTKKDAQISTLREELAKSKEDESQRYYEAIKSEIHSFQSTILSKLEKCETMIMKTEKGELNQNQLMEDCFNNMHNQQKKNQAALKSLQNEIKDSEKSFGNGQPAMSSSNAFPEHYLLNKHFMNEPNNDSIQAVSVHGNHYVPQQSNDHILPEMRITKHAFGKSLSSSVEQKVMGREFERNQRDQSFQQNLYCTGTTNRNTNSINSTSFQDSLYNRMKPFVSPFAKPEHPIQPIKRPSPCAVVEPQRQSIVHKTKSDIAERTSHQTVDSKMKKPGKKRKSVYTAKKNSRKAKKCSIEGLSPPTELPMQRQAQIGRSQRGPMQTPQTKECCDSIEQSFNHMNRIQDREKNSLNLRSGKALKTQRNFSSSKHTRTFDPYNFHEPDPPEKVMKGCHKLSRQQTRSYWGSLSGKQNNLLVTPKAKETAESPQSSPSLSVLNMTIERKLRTPFRGLKCMLEPQGSSSHRIPKMKWQTPMAIGTPKTMLSDM</sequence>
<evidence type="ECO:0000256" key="1">
    <source>
        <dbReference type="SAM" id="MobiDB-lite"/>
    </source>
</evidence>
<feature type="compositionally biased region" description="Basic residues" evidence="1">
    <location>
        <begin position="487"/>
        <end position="508"/>
    </location>
</feature>
<keyword evidence="3" id="KW-1185">Reference proteome</keyword>
<comment type="caution">
    <text evidence="2">The sequence shown here is derived from an EMBL/GenBank/DDBJ whole genome shotgun (WGS) entry which is preliminary data.</text>
</comment>
<gene>
    <name evidence="2" type="ORF">ElyMa_002195400</name>
</gene>
<feature type="compositionally biased region" description="Polar residues" evidence="1">
    <location>
        <begin position="524"/>
        <end position="541"/>
    </location>
</feature>